<feature type="region of interest" description="Disordered" evidence="7">
    <location>
        <begin position="1"/>
        <end position="23"/>
    </location>
</feature>
<dbReference type="EMBL" id="LPVY01000013">
    <property type="protein sequence ID" value="KZB63984.1"/>
    <property type="molecule type" value="Genomic_DNA"/>
</dbReference>
<evidence type="ECO:0000313" key="10">
    <source>
        <dbReference type="EMBL" id="KZB63984.1"/>
    </source>
</evidence>
<dbReference type="SUPFAM" id="SSF51735">
    <property type="entry name" value="NAD(P)-binding Rossmann-fold domains"/>
    <property type="match status" value="1"/>
</dbReference>
<dbReference type="NCBIfam" id="TIGR01470">
    <property type="entry name" value="cysG_Nterm"/>
    <property type="match status" value="1"/>
</dbReference>
<dbReference type="UniPathway" id="UPA00262">
    <property type="reaction ID" value="UER00222"/>
</dbReference>
<proteinExistence type="predicted"/>
<dbReference type="AlphaFoldDB" id="A0A154L4Y0"/>
<comment type="catalytic activity">
    <reaction evidence="6">
        <text>precorrin-2 + NAD(+) = sirohydrochlorin + NADH + 2 H(+)</text>
        <dbReference type="Rhea" id="RHEA:15613"/>
        <dbReference type="ChEBI" id="CHEBI:15378"/>
        <dbReference type="ChEBI" id="CHEBI:57540"/>
        <dbReference type="ChEBI" id="CHEBI:57945"/>
        <dbReference type="ChEBI" id="CHEBI:58351"/>
        <dbReference type="ChEBI" id="CHEBI:58827"/>
        <dbReference type="EC" id="1.3.1.76"/>
    </reaction>
</comment>
<evidence type="ECO:0000256" key="6">
    <source>
        <dbReference type="ARBA" id="ARBA00047561"/>
    </source>
</evidence>
<dbReference type="EC" id="1.3.1.76" evidence="2"/>
<feature type="domain" description="Siroheme synthase central" evidence="9">
    <location>
        <begin position="155"/>
        <end position="175"/>
    </location>
</feature>
<dbReference type="SUPFAM" id="SSF75615">
    <property type="entry name" value="Siroheme synthase middle domains-like"/>
    <property type="match status" value="1"/>
</dbReference>
<dbReference type="GO" id="GO:0043115">
    <property type="term" value="F:precorrin-2 dehydrogenase activity"/>
    <property type="evidence" value="ECO:0007669"/>
    <property type="project" value="UniProtKB-EC"/>
</dbReference>
<protein>
    <recommendedName>
        <fullName evidence="2">precorrin-2 dehydrogenase</fullName>
        <ecNumber evidence="2">1.3.1.76</ecNumber>
    </recommendedName>
</protein>
<organism evidence="10 11">
    <name type="scientific">Thalassospira lucentensis</name>
    <dbReference type="NCBI Taxonomy" id="168935"/>
    <lineage>
        <taxon>Bacteria</taxon>
        <taxon>Pseudomonadati</taxon>
        <taxon>Pseudomonadota</taxon>
        <taxon>Alphaproteobacteria</taxon>
        <taxon>Rhodospirillales</taxon>
        <taxon>Thalassospiraceae</taxon>
        <taxon>Thalassospira</taxon>
    </lineage>
</organism>
<dbReference type="Gene3D" id="3.40.50.720">
    <property type="entry name" value="NAD(P)-binding Rossmann-like Domain"/>
    <property type="match status" value="1"/>
</dbReference>
<evidence type="ECO:0000256" key="1">
    <source>
        <dbReference type="ARBA" id="ARBA00005010"/>
    </source>
</evidence>
<dbReference type="OrthoDB" id="9815856at2"/>
<dbReference type="InterPro" id="IPR019478">
    <property type="entry name" value="Sirohaem_synthase_dimer_dom"/>
</dbReference>
<keyword evidence="5" id="KW-0627">Porphyrin biosynthesis</keyword>
<dbReference type="PANTHER" id="PTHR35330:SF1">
    <property type="entry name" value="SIROHEME BIOSYNTHESIS PROTEIN MET8"/>
    <property type="match status" value="1"/>
</dbReference>
<dbReference type="RefSeq" id="WP_062951966.1">
    <property type="nucleotide sequence ID" value="NZ_LPVY01000013.1"/>
</dbReference>
<dbReference type="InterPro" id="IPR037115">
    <property type="entry name" value="Sirohaem_synt_dimer_dom_sf"/>
</dbReference>
<accession>A0A154L4Y0</accession>
<reference evidence="10 11" key="1">
    <citation type="submission" date="2015-12" db="EMBL/GenBank/DDBJ databases">
        <title>Genome sequence of Thalassospira lucentensis MCCC 1A02072.</title>
        <authorList>
            <person name="Lu L."/>
            <person name="Lai Q."/>
            <person name="Shao Z."/>
            <person name="Qian P."/>
        </authorList>
    </citation>
    <scope>NUCLEOTIDE SEQUENCE [LARGE SCALE GENOMIC DNA]</scope>
    <source>
        <strain evidence="10 11">MCCC 1A02072</strain>
    </source>
</reference>
<keyword evidence="4" id="KW-0520">NAD</keyword>
<evidence type="ECO:0000313" key="11">
    <source>
        <dbReference type="Proteomes" id="UP000076335"/>
    </source>
</evidence>
<evidence type="ECO:0000256" key="7">
    <source>
        <dbReference type="SAM" id="MobiDB-lite"/>
    </source>
</evidence>
<dbReference type="GO" id="GO:0019354">
    <property type="term" value="P:siroheme biosynthetic process"/>
    <property type="evidence" value="ECO:0007669"/>
    <property type="project" value="UniProtKB-UniPathway"/>
</dbReference>
<evidence type="ECO:0000256" key="5">
    <source>
        <dbReference type="ARBA" id="ARBA00023244"/>
    </source>
</evidence>
<dbReference type="InterPro" id="IPR036291">
    <property type="entry name" value="NAD(P)-bd_dom_sf"/>
</dbReference>
<feature type="domain" description="Sirohaem synthase dimerisation" evidence="8">
    <location>
        <begin position="183"/>
        <end position="221"/>
    </location>
</feature>
<dbReference type="Pfam" id="PF10414">
    <property type="entry name" value="CysG_dimeriser"/>
    <property type="match status" value="1"/>
</dbReference>
<dbReference type="PANTHER" id="PTHR35330">
    <property type="entry name" value="SIROHEME BIOSYNTHESIS PROTEIN MET8"/>
    <property type="match status" value="1"/>
</dbReference>
<sequence length="339" mass="37253">MTHYRAPQNKQQYKTAKPENLYGPETENRETFPFFPAFVHVTGKKVVVLGGGEVAAGKLRLLLRSQADITVIAPELCTDIATMVDTGAIRWEATPFVDTMLNGAVMIFDAADDMHMTRRVKIAAKRRNILLNVVDKTEHCDFIVPAILDRAPVMVTISTGGCAPALARIIRQRLETTLPASMSQLASLARSARRRVAAHLPDNVARQRFWTHFFQNGLQDTHLTQSTPQDLDAALTRFVPEGSSATVPGGQILHADVMADNAFDLAHGIARAIETSDIIFHMPGIAADILGLARRDATVIELESSGDDGNIDDDARERLKHQAAFFARQGSNITCLYRN</sequence>
<evidence type="ECO:0000256" key="3">
    <source>
        <dbReference type="ARBA" id="ARBA00023002"/>
    </source>
</evidence>
<evidence type="ECO:0000256" key="2">
    <source>
        <dbReference type="ARBA" id="ARBA00012400"/>
    </source>
</evidence>
<dbReference type="Proteomes" id="UP000076335">
    <property type="component" value="Unassembled WGS sequence"/>
</dbReference>
<evidence type="ECO:0000259" key="9">
    <source>
        <dbReference type="Pfam" id="PF14824"/>
    </source>
</evidence>
<dbReference type="Gene3D" id="1.10.8.210">
    <property type="entry name" value="Sirohaem synthase, dimerisation domain"/>
    <property type="match status" value="1"/>
</dbReference>
<dbReference type="Pfam" id="PF14824">
    <property type="entry name" value="Sirohm_synth_M"/>
    <property type="match status" value="1"/>
</dbReference>
<dbReference type="GO" id="GO:0004325">
    <property type="term" value="F:ferrochelatase activity"/>
    <property type="evidence" value="ECO:0007669"/>
    <property type="project" value="InterPro"/>
</dbReference>
<evidence type="ECO:0000259" key="8">
    <source>
        <dbReference type="Pfam" id="PF10414"/>
    </source>
</evidence>
<gene>
    <name evidence="10" type="ORF">AUP42_19485</name>
</gene>
<comment type="pathway">
    <text evidence="1">Porphyrin-containing compound metabolism; siroheme biosynthesis; sirohydrochlorin from precorrin-2: step 1/1.</text>
</comment>
<evidence type="ECO:0000256" key="4">
    <source>
        <dbReference type="ARBA" id="ARBA00023027"/>
    </source>
</evidence>
<dbReference type="InterPro" id="IPR028161">
    <property type="entry name" value="Met8-like"/>
</dbReference>
<dbReference type="Pfam" id="PF13241">
    <property type="entry name" value="NAD_binding_7"/>
    <property type="match status" value="1"/>
</dbReference>
<keyword evidence="3" id="KW-0560">Oxidoreductase</keyword>
<comment type="caution">
    <text evidence="10">The sequence shown here is derived from an EMBL/GenBank/DDBJ whole genome shotgun (WGS) entry which is preliminary data.</text>
</comment>
<name>A0A154L4Y0_9PROT</name>
<dbReference type="InterPro" id="IPR006367">
    <property type="entry name" value="Sirohaem_synthase_N"/>
</dbReference>
<dbReference type="InterPro" id="IPR028281">
    <property type="entry name" value="Sirohaem_synthase_central"/>
</dbReference>
<dbReference type="Gene3D" id="3.30.160.110">
    <property type="entry name" value="Siroheme synthase, domain 2"/>
    <property type="match status" value="1"/>
</dbReference>